<evidence type="ECO:0000256" key="1">
    <source>
        <dbReference type="SAM" id="Phobius"/>
    </source>
</evidence>
<gene>
    <name evidence="2" type="ORF">CPE01_09980</name>
</gene>
<keyword evidence="1" id="KW-1133">Transmembrane helix</keyword>
<evidence type="ECO:0000313" key="3">
    <source>
        <dbReference type="Proteomes" id="UP000321386"/>
    </source>
</evidence>
<feature type="transmembrane region" description="Helical" evidence="1">
    <location>
        <begin position="62"/>
        <end position="79"/>
    </location>
</feature>
<accession>A0A510UWU6</accession>
<feature type="transmembrane region" description="Helical" evidence="1">
    <location>
        <begin position="168"/>
        <end position="190"/>
    </location>
</feature>
<feature type="transmembrane region" description="Helical" evidence="1">
    <location>
        <begin position="21"/>
        <end position="42"/>
    </location>
</feature>
<dbReference type="AlphaFoldDB" id="A0A510UWU6"/>
<proteinExistence type="predicted"/>
<comment type="caution">
    <text evidence="2">The sequence shown here is derived from an EMBL/GenBank/DDBJ whole genome shotgun (WGS) entry which is preliminary data.</text>
</comment>
<name>A0A510UWU6_9CELL</name>
<keyword evidence="1" id="KW-0472">Membrane</keyword>
<keyword evidence="1" id="KW-0812">Transmembrane</keyword>
<feature type="transmembrane region" description="Helical" evidence="1">
    <location>
        <begin position="210"/>
        <end position="227"/>
    </location>
</feature>
<organism evidence="2 3">
    <name type="scientific">Cellulomonas persica</name>
    <dbReference type="NCBI Taxonomy" id="76861"/>
    <lineage>
        <taxon>Bacteria</taxon>
        <taxon>Bacillati</taxon>
        <taxon>Actinomycetota</taxon>
        <taxon>Actinomycetes</taxon>
        <taxon>Micrococcales</taxon>
        <taxon>Cellulomonadaceae</taxon>
        <taxon>Cellulomonas</taxon>
    </lineage>
</organism>
<dbReference type="RefSeq" id="WP_146805548.1">
    <property type="nucleotide sequence ID" value="NZ_BJUA01000004.1"/>
</dbReference>
<evidence type="ECO:0000313" key="2">
    <source>
        <dbReference type="EMBL" id="GEK17265.1"/>
    </source>
</evidence>
<protein>
    <submittedName>
        <fullName evidence="2">Uncharacterized protein</fullName>
    </submittedName>
</protein>
<keyword evidence="3" id="KW-1185">Reference proteome</keyword>
<sequence>MKHTAVGELNARTGLGSAVSALSKLVLSLNILVAVAGAVVFFGDRYWPGFSVPSAFEDYQGGLVGAVSASYIIVLNAAYDRYYEAYARATELTTVGHSIDVGVKVGLVVATIVVQAEPATIVLVTLLLYCLDLVRLWELARSTDSENPIHRPLVKVWIPNCRRHTYRLVLLLVTQVLIATGAIYAIAHWVVPSTDVPTAAEVEHFTELNLIVFDVWFALYLIVRVQTKSIVVRHRIFSQRGLRDLDDAVDKYYERD</sequence>
<reference evidence="2 3" key="1">
    <citation type="submission" date="2019-07" db="EMBL/GenBank/DDBJ databases">
        <title>Whole genome shotgun sequence of Cellulomonas persica NBRC 101101.</title>
        <authorList>
            <person name="Hosoyama A."/>
            <person name="Uohara A."/>
            <person name="Ohji S."/>
            <person name="Ichikawa N."/>
        </authorList>
    </citation>
    <scope>NUCLEOTIDE SEQUENCE [LARGE SCALE GENOMIC DNA]</scope>
    <source>
        <strain evidence="2 3">NBRC 101101</strain>
    </source>
</reference>
<dbReference type="EMBL" id="BJUA01000004">
    <property type="protein sequence ID" value="GEK17265.1"/>
    <property type="molecule type" value="Genomic_DNA"/>
</dbReference>
<dbReference type="Proteomes" id="UP000321386">
    <property type="component" value="Unassembled WGS sequence"/>
</dbReference>